<evidence type="ECO:0000313" key="8">
    <source>
        <dbReference type="Proteomes" id="UP000886780"/>
    </source>
</evidence>
<dbReference type="InterPro" id="IPR047057">
    <property type="entry name" value="MerR_fam"/>
</dbReference>
<dbReference type="SMART" id="SM00871">
    <property type="entry name" value="AraC_E_bind"/>
    <property type="match status" value="1"/>
</dbReference>
<dbReference type="InterPro" id="IPR009061">
    <property type="entry name" value="DNA-bd_dom_put_sf"/>
</dbReference>
<dbReference type="PANTHER" id="PTHR30204:SF69">
    <property type="entry name" value="MERR-FAMILY TRANSCRIPTIONAL REGULATOR"/>
    <property type="match status" value="1"/>
</dbReference>
<dbReference type="SUPFAM" id="SSF46955">
    <property type="entry name" value="Putative DNA-binding domain"/>
    <property type="match status" value="1"/>
</dbReference>
<keyword evidence="1" id="KW-0678">Repressor</keyword>
<dbReference type="Pfam" id="PF06445">
    <property type="entry name" value="GyrI-like"/>
    <property type="match status" value="1"/>
</dbReference>
<keyword evidence="4" id="KW-0804">Transcription</keyword>
<dbReference type="PROSITE" id="PS50937">
    <property type="entry name" value="HTH_MERR_2"/>
    <property type="match status" value="1"/>
</dbReference>
<accession>A0A9D1W2U4</accession>
<keyword evidence="2" id="KW-0805">Transcription regulation</keyword>
<protein>
    <submittedName>
        <fullName evidence="7">MerR family transcriptional regulator</fullName>
    </submittedName>
</protein>
<proteinExistence type="predicted"/>
<dbReference type="AlphaFoldDB" id="A0A9D1W2U4"/>
<evidence type="ECO:0000256" key="5">
    <source>
        <dbReference type="SAM" id="Coils"/>
    </source>
</evidence>
<feature type="coiled-coil region" evidence="5">
    <location>
        <begin position="77"/>
        <end position="121"/>
    </location>
</feature>
<keyword evidence="3" id="KW-0238">DNA-binding</keyword>
<evidence type="ECO:0000256" key="4">
    <source>
        <dbReference type="ARBA" id="ARBA00023163"/>
    </source>
</evidence>
<dbReference type="InterPro" id="IPR000551">
    <property type="entry name" value="MerR-type_HTH_dom"/>
</dbReference>
<reference evidence="7" key="1">
    <citation type="journal article" date="2021" name="PeerJ">
        <title>Extensive microbial diversity within the chicken gut microbiome revealed by metagenomics and culture.</title>
        <authorList>
            <person name="Gilroy R."/>
            <person name="Ravi A."/>
            <person name="Getino M."/>
            <person name="Pursley I."/>
            <person name="Horton D.L."/>
            <person name="Alikhan N.F."/>
            <person name="Baker D."/>
            <person name="Gharbi K."/>
            <person name="Hall N."/>
            <person name="Watson M."/>
            <person name="Adriaenssens E.M."/>
            <person name="Foster-Nyarko E."/>
            <person name="Jarju S."/>
            <person name="Secka A."/>
            <person name="Antonio M."/>
            <person name="Oren A."/>
            <person name="Chaudhuri R.R."/>
            <person name="La Ragione R."/>
            <person name="Hildebrand F."/>
            <person name="Pallen M.J."/>
        </authorList>
    </citation>
    <scope>NUCLEOTIDE SEQUENCE</scope>
    <source>
        <strain evidence="7">ChiGjej4B4-12881</strain>
    </source>
</reference>
<name>A0A9D1W2U4_9FIRM</name>
<dbReference type="InterPro" id="IPR029442">
    <property type="entry name" value="GyrI-like"/>
</dbReference>
<dbReference type="Gene3D" id="1.10.1660.10">
    <property type="match status" value="1"/>
</dbReference>
<keyword evidence="5" id="KW-0175">Coiled coil</keyword>
<dbReference type="Gene3D" id="3.20.80.10">
    <property type="entry name" value="Regulatory factor, effector binding domain"/>
    <property type="match status" value="1"/>
</dbReference>
<dbReference type="Proteomes" id="UP000886780">
    <property type="component" value="Unassembled WGS sequence"/>
</dbReference>
<dbReference type="GO" id="GO:0003700">
    <property type="term" value="F:DNA-binding transcription factor activity"/>
    <property type="evidence" value="ECO:0007669"/>
    <property type="project" value="InterPro"/>
</dbReference>
<evidence type="ECO:0000259" key="6">
    <source>
        <dbReference type="PROSITE" id="PS50937"/>
    </source>
</evidence>
<gene>
    <name evidence="7" type="ORF">IAA28_00440</name>
</gene>
<dbReference type="InterPro" id="IPR010499">
    <property type="entry name" value="AraC_E-bd"/>
</dbReference>
<dbReference type="SMART" id="SM00422">
    <property type="entry name" value="HTH_MERR"/>
    <property type="match status" value="1"/>
</dbReference>
<reference evidence="7" key="2">
    <citation type="submission" date="2021-04" db="EMBL/GenBank/DDBJ databases">
        <authorList>
            <person name="Gilroy R."/>
        </authorList>
    </citation>
    <scope>NUCLEOTIDE SEQUENCE</scope>
    <source>
        <strain evidence="7">ChiGjej4B4-12881</strain>
    </source>
</reference>
<evidence type="ECO:0000256" key="2">
    <source>
        <dbReference type="ARBA" id="ARBA00023015"/>
    </source>
</evidence>
<dbReference type="CDD" id="cd00592">
    <property type="entry name" value="HTH_MerR-like"/>
    <property type="match status" value="1"/>
</dbReference>
<evidence type="ECO:0000256" key="1">
    <source>
        <dbReference type="ARBA" id="ARBA00022491"/>
    </source>
</evidence>
<dbReference type="GO" id="GO:0003677">
    <property type="term" value="F:DNA binding"/>
    <property type="evidence" value="ECO:0007669"/>
    <property type="project" value="UniProtKB-KW"/>
</dbReference>
<comment type="caution">
    <text evidence="7">The sequence shown here is derived from an EMBL/GenBank/DDBJ whole genome shotgun (WGS) entry which is preliminary data.</text>
</comment>
<dbReference type="SUPFAM" id="SSF55136">
    <property type="entry name" value="Probable bacterial effector-binding domain"/>
    <property type="match status" value="1"/>
</dbReference>
<organism evidence="7 8">
    <name type="scientific">Candidatus Lachnoclostridium stercoripullorum</name>
    <dbReference type="NCBI Taxonomy" id="2838635"/>
    <lineage>
        <taxon>Bacteria</taxon>
        <taxon>Bacillati</taxon>
        <taxon>Bacillota</taxon>
        <taxon>Clostridia</taxon>
        <taxon>Lachnospirales</taxon>
        <taxon>Lachnospiraceae</taxon>
    </lineage>
</organism>
<feature type="domain" description="HTH merR-type" evidence="6">
    <location>
        <begin position="9"/>
        <end position="77"/>
    </location>
</feature>
<evidence type="ECO:0000256" key="3">
    <source>
        <dbReference type="ARBA" id="ARBA00023125"/>
    </source>
</evidence>
<sequence length="266" mass="30568">MKNEDMKNAYTIGEIGKLFHIGADSLRYYERLGILAPGRGENGYRLYGADDIWRLNIIRDLRELGMSMESIGEYMKNRSLASTRALLEKELAETEEKIARLQRLKDNMEERLRILSQAQKLPAGEISEKTLPPRRCRVIEEGYASDSEMNLLMRRLLRREESGRLIGSNCIGSFFAPDEGAGRYTSAFLINENGPREIPGGRYLSVIYRGGYHQTPAFAARMMKFAGERNLRILPPFLELLWADVHETSREEEFATELQVRVEEVR</sequence>
<dbReference type="PANTHER" id="PTHR30204">
    <property type="entry name" value="REDOX-CYCLING DRUG-SENSING TRANSCRIPTIONAL ACTIVATOR SOXR"/>
    <property type="match status" value="1"/>
</dbReference>
<evidence type="ECO:0000313" key="7">
    <source>
        <dbReference type="EMBL" id="HIX51255.1"/>
    </source>
</evidence>
<dbReference type="PRINTS" id="PR00040">
    <property type="entry name" value="HTHMERR"/>
</dbReference>
<dbReference type="Pfam" id="PF13411">
    <property type="entry name" value="MerR_1"/>
    <property type="match status" value="1"/>
</dbReference>
<dbReference type="InterPro" id="IPR011256">
    <property type="entry name" value="Reg_factor_effector_dom_sf"/>
</dbReference>
<dbReference type="EMBL" id="DXEU01000008">
    <property type="protein sequence ID" value="HIX51255.1"/>
    <property type="molecule type" value="Genomic_DNA"/>
</dbReference>